<dbReference type="InterPro" id="IPR000014">
    <property type="entry name" value="PAS"/>
</dbReference>
<dbReference type="SUPFAM" id="SSF47384">
    <property type="entry name" value="Homodimeric domain of signal transducing histidine kinase"/>
    <property type="match status" value="1"/>
</dbReference>
<evidence type="ECO:0000256" key="3">
    <source>
        <dbReference type="ARBA" id="ARBA00022553"/>
    </source>
</evidence>
<dbReference type="InterPro" id="IPR005467">
    <property type="entry name" value="His_kinase_dom"/>
</dbReference>
<dbReference type="PROSITE" id="PS50113">
    <property type="entry name" value="PAC"/>
    <property type="match status" value="1"/>
</dbReference>
<dbReference type="CDD" id="cd00130">
    <property type="entry name" value="PAS"/>
    <property type="match status" value="2"/>
</dbReference>
<dbReference type="PANTHER" id="PTHR43065">
    <property type="entry name" value="SENSOR HISTIDINE KINASE"/>
    <property type="match status" value="1"/>
</dbReference>
<feature type="domain" description="PAC" evidence="11">
    <location>
        <begin position="224"/>
        <end position="274"/>
    </location>
</feature>
<dbReference type="CDD" id="cd00075">
    <property type="entry name" value="HATPase"/>
    <property type="match status" value="1"/>
</dbReference>
<dbReference type="EMBL" id="VTER01000003">
    <property type="protein sequence ID" value="TYS50243.1"/>
    <property type="molecule type" value="Genomic_DNA"/>
</dbReference>
<evidence type="ECO:0000256" key="4">
    <source>
        <dbReference type="ARBA" id="ARBA00022679"/>
    </source>
</evidence>
<evidence type="ECO:0000259" key="9">
    <source>
        <dbReference type="PROSITE" id="PS50109"/>
    </source>
</evidence>
<proteinExistence type="predicted"/>
<dbReference type="PROSITE" id="PS50112">
    <property type="entry name" value="PAS"/>
    <property type="match status" value="2"/>
</dbReference>
<evidence type="ECO:0000256" key="6">
    <source>
        <dbReference type="ARBA" id="ARBA00022777"/>
    </source>
</evidence>
<accession>A0A5D4RFI9</accession>
<reference evidence="12 13" key="1">
    <citation type="submission" date="2019-08" db="EMBL/GenBank/DDBJ databases">
        <title>Bacillus genomes from the desert of Cuatro Cienegas, Coahuila.</title>
        <authorList>
            <person name="Olmedo-Alvarez G."/>
        </authorList>
    </citation>
    <scope>NUCLEOTIDE SEQUENCE [LARGE SCALE GENOMIC DNA]</scope>
    <source>
        <strain evidence="12 13">CH446_14T</strain>
    </source>
</reference>
<dbReference type="AlphaFoldDB" id="A0A5D4RFI9"/>
<feature type="domain" description="PAS" evidence="10">
    <location>
        <begin position="33"/>
        <end position="103"/>
    </location>
</feature>
<dbReference type="InterPro" id="IPR001610">
    <property type="entry name" value="PAC"/>
</dbReference>
<gene>
    <name evidence="12" type="ORF">FZD51_06760</name>
</gene>
<dbReference type="SUPFAM" id="SSF55874">
    <property type="entry name" value="ATPase domain of HSP90 chaperone/DNA topoisomerase II/histidine kinase"/>
    <property type="match status" value="1"/>
</dbReference>
<dbReference type="Gene3D" id="3.30.450.20">
    <property type="entry name" value="PAS domain"/>
    <property type="match status" value="2"/>
</dbReference>
<dbReference type="InterPro" id="IPR013655">
    <property type="entry name" value="PAS_fold_3"/>
</dbReference>
<dbReference type="Pfam" id="PF00512">
    <property type="entry name" value="HisKA"/>
    <property type="match status" value="1"/>
</dbReference>
<keyword evidence="5" id="KW-0547">Nucleotide-binding</keyword>
<dbReference type="Proteomes" id="UP000322139">
    <property type="component" value="Unassembled WGS sequence"/>
</dbReference>
<evidence type="ECO:0000313" key="13">
    <source>
        <dbReference type="Proteomes" id="UP000322139"/>
    </source>
</evidence>
<evidence type="ECO:0000259" key="11">
    <source>
        <dbReference type="PROSITE" id="PS50113"/>
    </source>
</evidence>
<comment type="catalytic activity">
    <reaction evidence="1">
        <text>ATP + protein L-histidine = ADP + protein N-phospho-L-histidine.</text>
        <dbReference type="EC" id="2.7.13.3"/>
    </reaction>
</comment>
<dbReference type="NCBIfam" id="TIGR00229">
    <property type="entry name" value="sensory_box"/>
    <property type="match status" value="2"/>
</dbReference>
<evidence type="ECO:0000259" key="10">
    <source>
        <dbReference type="PROSITE" id="PS50112"/>
    </source>
</evidence>
<dbReference type="InterPro" id="IPR035965">
    <property type="entry name" value="PAS-like_dom_sf"/>
</dbReference>
<feature type="domain" description="PAS" evidence="10">
    <location>
        <begin position="154"/>
        <end position="227"/>
    </location>
</feature>
<dbReference type="Pfam" id="PF13426">
    <property type="entry name" value="PAS_9"/>
    <property type="match status" value="1"/>
</dbReference>
<dbReference type="Gene3D" id="1.10.287.130">
    <property type="match status" value="1"/>
</dbReference>
<evidence type="ECO:0000313" key="12">
    <source>
        <dbReference type="EMBL" id="TYS50243.1"/>
    </source>
</evidence>
<keyword evidence="6" id="KW-0418">Kinase</keyword>
<keyword evidence="7" id="KW-0067">ATP-binding</keyword>
<dbReference type="SMART" id="SM00388">
    <property type="entry name" value="HisKA"/>
    <property type="match status" value="1"/>
</dbReference>
<dbReference type="CDD" id="cd00082">
    <property type="entry name" value="HisKA"/>
    <property type="match status" value="1"/>
</dbReference>
<dbReference type="Pfam" id="PF08447">
    <property type="entry name" value="PAS_3"/>
    <property type="match status" value="1"/>
</dbReference>
<dbReference type="PROSITE" id="PS50109">
    <property type="entry name" value="HIS_KIN"/>
    <property type="match status" value="1"/>
</dbReference>
<dbReference type="SMART" id="SM00086">
    <property type="entry name" value="PAC"/>
    <property type="match status" value="2"/>
</dbReference>
<name>A0A5D4RFI9_9BACI</name>
<protein>
    <recommendedName>
        <fullName evidence="2">histidine kinase</fullName>
        <ecNumber evidence="2">2.7.13.3</ecNumber>
    </recommendedName>
</protein>
<dbReference type="GO" id="GO:0000155">
    <property type="term" value="F:phosphorelay sensor kinase activity"/>
    <property type="evidence" value="ECO:0007669"/>
    <property type="project" value="InterPro"/>
</dbReference>
<evidence type="ECO:0000256" key="8">
    <source>
        <dbReference type="ARBA" id="ARBA00023012"/>
    </source>
</evidence>
<keyword evidence="8" id="KW-0902">Two-component regulatory system</keyword>
<dbReference type="SMART" id="SM00091">
    <property type="entry name" value="PAS"/>
    <property type="match status" value="2"/>
</dbReference>
<dbReference type="Gene3D" id="3.30.565.10">
    <property type="entry name" value="Histidine kinase-like ATPase, C-terminal domain"/>
    <property type="match status" value="1"/>
</dbReference>
<dbReference type="SMART" id="SM00387">
    <property type="entry name" value="HATPase_c"/>
    <property type="match status" value="1"/>
</dbReference>
<dbReference type="PANTHER" id="PTHR43065:SF10">
    <property type="entry name" value="PEROXIDE STRESS-ACTIVATED HISTIDINE KINASE MAK3"/>
    <property type="match status" value="1"/>
</dbReference>
<dbReference type="InterPro" id="IPR003594">
    <property type="entry name" value="HATPase_dom"/>
</dbReference>
<comment type="caution">
    <text evidence="12">The sequence shown here is derived from an EMBL/GenBank/DDBJ whole genome shotgun (WGS) entry which is preliminary data.</text>
</comment>
<dbReference type="Pfam" id="PF02518">
    <property type="entry name" value="HATPase_c"/>
    <property type="match status" value="1"/>
</dbReference>
<evidence type="ECO:0000256" key="7">
    <source>
        <dbReference type="ARBA" id="ARBA00022840"/>
    </source>
</evidence>
<dbReference type="InterPro" id="IPR000700">
    <property type="entry name" value="PAS-assoc_C"/>
</dbReference>
<dbReference type="InterPro" id="IPR004358">
    <property type="entry name" value="Sig_transdc_His_kin-like_C"/>
</dbReference>
<dbReference type="InterPro" id="IPR003661">
    <property type="entry name" value="HisK_dim/P_dom"/>
</dbReference>
<sequence length="488" mass="55121">MEKSKLNCIPGGRMVLIATNRDYQSELFVDKVEAKNLELALKHSADLISRHTKEGIFLYVSPSCSTLLGYSQEELYKDCILAYCHPQDKEILKKEFRGLSPGSSSRISFRFRRKEGDYIWLETSISTLGDGQEAMCISRDMTERVNMEEENMETQEKYRFLVEYSRDTIGMTTEKGIWTYMNDEGKKVFGFTSSKEIIGASLYDYVSPSDHGYLKDFYQANQAVSFELNIIRSDGNTRKAAIQLIPTVFKNRKLFQIIIKDVTGQKKTEEKLHNAEKLSVVGQLAAGIAHEIRNPLTAIKGFTQLLTERKTEKYGDVILSELERIEEIVNDLLVLAKPVVTEAQETNLVNIVKSVVTLLNTQALIYNIMIDVKYSLAEISVRCEIDKIKQVLINVIKNSIEAMPHGGKISIEVRQDNTFAMISVKDEGIGIPEERLPKLGEPFYSTKEKGTGLGLMICNRIIKSHGGNIYITSKENEGTIVKLLIPVV</sequence>
<keyword evidence="4" id="KW-0808">Transferase</keyword>
<evidence type="ECO:0000256" key="5">
    <source>
        <dbReference type="ARBA" id="ARBA00022741"/>
    </source>
</evidence>
<feature type="domain" description="Histidine kinase" evidence="9">
    <location>
        <begin position="287"/>
        <end position="488"/>
    </location>
</feature>
<evidence type="ECO:0000256" key="2">
    <source>
        <dbReference type="ARBA" id="ARBA00012438"/>
    </source>
</evidence>
<evidence type="ECO:0000256" key="1">
    <source>
        <dbReference type="ARBA" id="ARBA00000085"/>
    </source>
</evidence>
<dbReference type="GO" id="GO:0005524">
    <property type="term" value="F:ATP binding"/>
    <property type="evidence" value="ECO:0007669"/>
    <property type="project" value="UniProtKB-KW"/>
</dbReference>
<dbReference type="InterPro" id="IPR036097">
    <property type="entry name" value="HisK_dim/P_sf"/>
</dbReference>
<dbReference type="InterPro" id="IPR036890">
    <property type="entry name" value="HATPase_C_sf"/>
</dbReference>
<organism evidence="12 13">
    <name type="scientific">Bacillus infantis</name>
    <dbReference type="NCBI Taxonomy" id="324767"/>
    <lineage>
        <taxon>Bacteria</taxon>
        <taxon>Bacillati</taxon>
        <taxon>Bacillota</taxon>
        <taxon>Bacilli</taxon>
        <taxon>Bacillales</taxon>
        <taxon>Bacillaceae</taxon>
        <taxon>Bacillus</taxon>
    </lineage>
</organism>
<dbReference type="EC" id="2.7.13.3" evidence="2"/>
<dbReference type="PRINTS" id="PR00344">
    <property type="entry name" value="BCTRLSENSOR"/>
</dbReference>
<keyword evidence="3" id="KW-0597">Phosphoprotein</keyword>
<dbReference type="SUPFAM" id="SSF55785">
    <property type="entry name" value="PYP-like sensor domain (PAS domain)"/>
    <property type="match status" value="2"/>
</dbReference>